<comment type="caution">
    <text evidence="2">The sequence shown here is derived from an EMBL/GenBank/DDBJ whole genome shotgun (WGS) entry which is preliminary data.</text>
</comment>
<name>A0A5D3FFH2_9ACTN</name>
<evidence type="ECO:0000313" key="3">
    <source>
        <dbReference type="Proteomes" id="UP000323505"/>
    </source>
</evidence>
<sequence>MQARHRGIVGAAAVVLLGLVLHRAFLSPRAHPPAAALVAPIERAVPGARPIELIERIEGSFKDIYLTQISIIQGVAFGFLARSALTGTRPTAGQWIAYGTAFMVITIVWQEYMVGSTAFTWVPTLLDSVTPYVLGILEFLIIIRARESTGSFLLILMITWWSGWVSYGNYWYHARRGGELNRASYALLGRYVRFGLGCHLVGAPAAVLLWVLHHYSGKEWDLVFLTAAFATLAPLFLHSIFNWSLVLYRLQRAVKQ</sequence>
<evidence type="ECO:0000313" key="2">
    <source>
        <dbReference type="EMBL" id="TYK46764.1"/>
    </source>
</evidence>
<dbReference type="EMBL" id="VSRQ01000005">
    <property type="protein sequence ID" value="TYK46764.1"/>
    <property type="molecule type" value="Genomic_DNA"/>
</dbReference>
<keyword evidence="1" id="KW-1133">Transmembrane helix</keyword>
<dbReference type="AlphaFoldDB" id="A0A5D3FFH2"/>
<keyword evidence="1" id="KW-0472">Membrane</keyword>
<protein>
    <submittedName>
        <fullName evidence="2">Uncharacterized protein</fullName>
    </submittedName>
</protein>
<feature type="transmembrane region" description="Helical" evidence="1">
    <location>
        <begin position="152"/>
        <end position="171"/>
    </location>
</feature>
<keyword evidence="3" id="KW-1185">Reference proteome</keyword>
<feature type="transmembrane region" description="Helical" evidence="1">
    <location>
        <begin position="65"/>
        <end position="85"/>
    </location>
</feature>
<reference evidence="2 3" key="1">
    <citation type="submission" date="2019-08" db="EMBL/GenBank/DDBJ databases">
        <title>Actinomadura sp. nov. CYP1-5 isolated from mountain soil.</title>
        <authorList>
            <person name="Songsumanus A."/>
            <person name="Kuncharoen N."/>
            <person name="Kudo T."/>
            <person name="Yuki M."/>
            <person name="Igarashi Y."/>
            <person name="Tanasupawat S."/>
        </authorList>
    </citation>
    <scope>NUCLEOTIDE SEQUENCE [LARGE SCALE GENOMIC DNA]</scope>
    <source>
        <strain evidence="2 3">CYP1-5</strain>
    </source>
</reference>
<feature type="transmembrane region" description="Helical" evidence="1">
    <location>
        <begin position="191"/>
        <end position="210"/>
    </location>
</feature>
<feature type="transmembrane region" description="Helical" evidence="1">
    <location>
        <begin position="92"/>
        <end position="109"/>
    </location>
</feature>
<proteinExistence type="predicted"/>
<dbReference type="RefSeq" id="WP_148762618.1">
    <property type="nucleotide sequence ID" value="NZ_VSRQ01000005.1"/>
</dbReference>
<feature type="transmembrane region" description="Helical" evidence="1">
    <location>
        <begin position="222"/>
        <end position="241"/>
    </location>
</feature>
<organism evidence="2 3">
    <name type="scientific">Actinomadura decatromicini</name>
    <dbReference type="NCBI Taxonomy" id="2604572"/>
    <lineage>
        <taxon>Bacteria</taxon>
        <taxon>Bacillati</taxon>
        <taxon>Actinomycetota</taxon>
        <taxon>Actinomycetes</taxon>
        <taxon>Streptosporangiales</taxon>
        <taxon>Thermomonosporaceae</taxon>
        <taxon>Actinomadura</taxon>
    </lineage>
</organism>
<dbReference type="Proteomes" id="UP000323505">
    <property type="component" value="Unassembled WGS sequence"/>
</dbReference>
<keyword evidence="1" id="KW-0812">Transmembrane</keyword>
<accession>A0A5D3FFH2</accession>
<gene>
    <name evidence="2" type="ORF">FXF68_23235</name>
</gene>
<evidence type="ECO:0000256" key="1">
    <source>
        <dbReference type="SAM" id="Phobius"/>
    </source>
</evidence>